<organism evidence="4 5">
    <name type="scientific">Psychrobacter saeujeotis</name>
    <dbReference type="NCBI Taxonomy" id="3143436"/>
    <lineage>
        <taxon>Bacteria</taxon>
        <taxon>Pseudomonadati</taxon>
        <taxon>Pseudomonadota</taxon>
        <taxon>Gammaproteobacteria</taxon>
        <taxon>Moraxellales</taxon>
        <taxon>Moraxellaceae</taxon>
        <taxon>Psychrobacter</taxon>
    </lineage>
</organism>
<keyword evidence="5" id="KW-1185">Reference proteome</keyword>
<evidence type="ECO:0000256" key="3">
    <source>
        <dbReference type="ARBA" id="ARBA00022490"/>
    </source>
</evidence>
<gene>
    <name evidence="4" type="ORF">AAIR29_12640</name>
</gene>
<proteinExistence type="inferred from homology"/>
<evidence type="ECO:0000313" key="5">
    <source>
        <dbReference type="Proteomes" id="UP001461960"/>
    </source>
</evidence>
<dbReference type="Proteomes" id="UP001461960">
    <property type="component" value="Unassembled WGS sequence"/>
</dbReference>
<reference evidence="4 5" key="1">
    <citation type="submission" date="2024-05" db="EMBL/GenBank/DDBJ databases">
        <authorList>
            <person name="Kim H.-Y."/>
            <person name="Kim E."/>
            <person name="Cai Y."/>
            <person name="Yang S.-M."/>
            <person name="Lee W."/>
        </authorList>
    </citation>
    <scope>NUCLEOTIDE SEQUENCE [LARGE SCALE GENOMIC DNA]</scope>
    <source>
        <strain evidence="4 5">FBL11</strain>
    </source>
</reference>
<evidence type="ECO:0000313" key="4">
    <source>
        <dbReference type="EMBL" id="MEN2752478.1"/>
    </source>
</evidence>
<protein>
    <submittedName>
        <fullName evidence="4">Nucleoid-associated protein</fullName>
    </submittedName>
</protein>
<comment type="similarity">
    <text evidence="2">Belongs to the YejK family.</text>
</comment>
<evidence type="ECO:0000256" key="1">
    <source>
        <dbReference type="ARBA" id="ARBA00004453"/>
    </source>
</evidence>
<sequence length="417" mass="47188">MSQPKAVVQASIIHQIIKVAHQESVTPPLIRKNLHADSVQVCKLIEFLDEQLEKNGLAHSHVEAFDIPDTLGEVLSDYLCIINLKLLNFTKPANVAFYNIFARELLASVPSEPDEDRSVLRQESLAQTRYRRITNHLTKALHYHVYEEPMTTGDHLPMIFYTLDGIEYLDIALLSLTDAITINEETGEIIDTNHIDASNLKIACRINITKLKDHKYKNSESTYQAENYIQWIQKGTSSKIPEYIQDFLPIRVRLDDTVATTKLMKSLINYLDKSSFDEKSKKEIQSEVLTLLGHKAKTKKSVNIVDEIDPIIVTKSTLSNLTIAVGDSFKTFRENNGYSATDENNSNVFAPAKKPLQNYEMFSLDFGEIGDDEILKISGSRSLLGEEVKLKESDNDEAIIEIKVSSENLLAVRKLFK</sequence>
<dbReference type="PANTHER" id="PTHR38772">
    <property type="match status" value="1"/>
</dbReference>
<dbReference type="PANTHER" id="PTHR38772:SF1">
    <property type="entry name" value="NUCLEOID-ASSOCIATED PROTEIN YEJK"/>
    <property type="match status" value="1"/>
</dbReference>
<comment type="subcellular location">
    <subcellularLocation>
        <location evidence="1">Cytoplasm</location>
        <location evidence="1">Nucleoid</location>
    </subcellularLocation>
</comment>
<dbReference type="InterPro" id="IPR007358">
    <property type="entry name" value="Nucleoid_associated_NdpA"/>
</dbReference>
<name>A0ABU9XAM7_9GAMM</name>
<dbReference type="RefSeq" id="WP_075103521.1">
    <property type="nucleotide sequence ID" value="NZ_JBDGHN010000008.1"/>
</dbReference>
<evidence type="ECO:0000256" key="2">
    <source>
        <dbReference type="ARBA" id="ARBA00009035"/>
    </source>
</evidence>
<comment type="caution">
    <text evidence="4">The sequence shown here is derived from an EMBL/GenBank/DDBJ whole genome shotgun (WGS) entry which is preliminary data.</text>
</comment>
<dbReference type="Pfam" id="PF04245">
    <property type="entry name" value="NA37"/>
    <property type="match status" value="1"/>
</dbReference>
<accession>A0ABU9XAM7</accession>
<keyword evidence="3" id="KW-0963">Cytoplasm</keyword>
<dbReference type="EMBL" id="JBDGHN010000008">
    <property type="protein sequence ID" value="MEN2752478.1"/>
    <property type="molecule type" value="Genomic_DNA"/>
</dbReference>